<comment type="caution">
    <text evidence="3">The sequence shown here is derived from an EMBL/GenBank/DDBJ whole genome shotgun (WGS) entry which is preliminary data.</text>
</comment>
<accession>A0A4Y2X4I3</accession>
<dbReference type="GO" id="GO:0003824">
    <property type="term" value="F:catalytic activity"/>
    <property type="evidence" value="ECO:0007669"/>
    <property type="project" value="InterPro"/>
</dbReference>
<name>A0A4Y2X4I3_ARAVE</name>
<dbReference type="Gene3D" id="3.60.10.10">
    <property type="entry name" value="Endonuclease/exonuclease/phosphatase"/>
    <property type="match status" value="1"/>
</dbReference>
<keyword evidence="2" id="KW-1133">Transmembrane helix</keyword>
<dbReference type="AlphaFoldDB" id="A0A4Y2X4I3"/>
<dbReference type="EMBL" id="BGPR01070362">
    <property type="protein sequence ID" value="GBO43804.1"/>
    <property type="molecule type" value="Genomic_DNA"/>
</dbReference>
<feature type="transmembrane region" description="Helical" evidence="2">
    <location>
        <begin position="40"/>
        <end position="60"/>
    </location>
</feature>
<proteinExistence type="predicted"/>
<keyword evidence="2" id="KW-0472">Membrane</keyword>
<dbReference type="Proteomes" id="UP000499080">
    <property type="component" value="Unassembled WGS sequence"/>
</dbReference>
<evidence type="ECO:0000313" key="3">
    <source>
        <dbReference type="EMBL" id="GBO43804.1"/>
    </source>
</evidence>
<dbReference type="SUPFAM" id="SSF56219">
    <property type="entry name" value="DNase I-like"/>
    <property type="match status" value="1"/>
</dbReference>
<keyword evidence="2" id="KW-0812">Transmembrane</keyword>
<gene>
    <name evidence="3" type="ORF">AVEN_126494_1</name>
</gene>
<sequence length="159" mass="18084">MENESDPPLKVYTSDEDDLFDMSTNYDDAPPPSSKSSEKWFSSFFSSGFFFAIKASIVSWNCRFIKHKPTNLKGVINDYQPVCIALQETQFKDEDQINITVFTKNNINGRELGGVALLAAHDSPYNPLNLYTQLQAIFASIQLHTFITICNLYLLPNYH</sequence>
<evidence type="ECO:0008006" key="5">
    <source>
        <dbReference type="Google" id="ProtNLM"/>
    </source>
</evidence>
<feature type="region of interest" description="Disordered" evidence="1">
    <location>
        <begin position="1"/>
        <end position="34"/>
    </location>
</feature>
<organism evidence="3 4">
    <name type="scientific">Araneus ventricosus</name>
    <name type="common">Orbweaver spider</name>
    <name type="synonym">Epeira ventricosa</name>
    <dbReference type="NCBI Taxonomy" id="182803"/>
    <lineage>
        <taxon>Eukaryota</taxon>
        <taxon>Metazoa</taxon>
        <taxon>Ecdysozoa</taxon>
        <taxon>Arthropoda</taxon>
        <taxon>Chelicerata</taxon>
        <taxon>Arachnida</taxon>
        <taxon>Araneae</taxon>
        <taxon>Araneomorphae</taxon>
        <taxon>Entelegynae</taxon>
        <taxon>Araneoidea</taxon>
        <taxon>Araneidae</taxon>
        <taxon>Araneus</taxon>
    </lineage>
</organism>
<evidence type="ECO:0000256" key="2">
    <source>
        <dbReference type="SAM" id="Phobius"/>
    </source>
</evidence>
<keyword evidence="4" id="KW-1185">Reference proteome</keyword>
<reference evidence="3 4" key="1">
    <citation type="journal article" date="2019" name="Sci. Rep.">
        <title>Orb-weaving spider Araneus ventricosus genome elucidates the spidroin gene catalogue.</title>
        <authorList>
            <person name="Kono N."/>
            <person name="Nakamura H."/>
            <person name="Ohtoshi R."/>
            <person name="Moran D.A.P."/>
            <person name="Shinohara A."/>
            <person name="Yoshida Y."/>
            <person name="Fujiwara M."/>
            <person name="Mori M."/>
            <person name="Tomita M."/>
            <person name="Arakawa K."/>
        </authorList>
    </citation>
    <scope>NUCLEOTIDE SEQUENCE [LARGE SCALE GENOMIC DNA]</scope>
</reference>
<evidence type="ECO:0000256" key="1">
    <source>
        <dbReference type="SAM" id="MobiDB-lite"/>
    </source>
</evidence>
<protein>
    <recommendedName>
        <fullName evidence="5">Endonuclease/exonuclease/phosphatase domain-containing protein</fullName>
    </recommendedName>
</protein>
<dbReference type="InterPro" id="IPR036691">
    <property type="entry name" value="Endo/exonu/phosph_ase_sf"/>
</dbReference>
<evidence type="ECO:0000313" key="4">
    <source>
        <dbReference type="Proteomes" id="UP000499080"/>
    </source>
</evidence>